<proteinExistence type="predicted"/>
<evidence type="ECO:0000256" key="1">
    <source>
        <dbReference type="ARBA" id="ARBA00000877"/>
    </source>
</evidence>
<name>A0A7V6A3T5_9BACT</name>
<evidence type="ECO:0000256" key="2">
    <source>
        <dbReference type="ARBA" id="ARBA00022679"/>
    </source>
</evidence>
<evidence type="ECO:0000313" key="7">
    <source>
        <dbReference type="EMBL" id="HHS29682.1"/>
    </source>
</evidence>
<sequence length="172" mass="18681">MLVTTRLLDKICSLKDGVNRPVLESVLTLALEIAHEGRGGKKVGTIFMVFDAEEVSKRSKCLIYDPLLGHPAALKSIDNANMRETVKELARLDGAFLVSDEGIVQSACRYLNASSEGINLVLGLGSRHMAAASMTRETQAIAVVVSESSVVRAFANGELLEELVPEIWIRSR</sequence>
<dbReference type="SUPFAM" id="SSF143597">
    <property type="entry name" value="YojJ-like"/>
    <property type="match status" value="1"/>
</dbReference>
<accession>A0A7V6A3T5</accession>
<dbReference type="InterPro" id="IPR003390">
    <property type="entry name" value="DNA_integrity_scan_DisA_N"/>
</dbReference>
<evidence type="ECO:0000256" key="5">
    <source>
        <dbReference type="ARBA" id="ARBA00022840"/>
    </source>
</evidence>
<dbReference type="GO" id="GO:0106408">
    <property type="term" value="F:diadenylate cyclase activity"/>
    <property type="evidence" value="ECO:0007669"/>
    <property type="project" value="UniProtKB-EC"/>
</dbReference>
<feature type="domain" description="DAC" evidence="6">
    <location>
        <begin position="4"/>
        <end position="166"/>
    </location>
</feature>
<keyword evidence="3" id="KW-0548">Nucleotidyltransferase</keyword>
<dbReference type="GO" id="GO:0005524">
    <property type="term" value="F:ATP binding"/>
    <property type="evidence" value="ECO:0007669"/>
    <property type="project" value="UniProtKB-KW"/>
</dbReference>
<comment type="caution">
    <text evidence="7">The sequence shown here is derived from an EMBL/GenBank/DDBJ whole genome shotgun (WGS) entry which is preliminary data.</text>
</comment>
<dbReference type="InterPro" id="IPR036888">
    <property type="entry name" value="DNA_integrity_DisA_N_sf"/>
</dbReference>
<dbReference type="InterPro" id="IPR050338">
    <property type="entry name" value="DisA"/>
</dbReference>
<evidence type="ECO:0000259" key="6">
    <source>
        <dbReference type="PROSITE" id="PS51794"/>
    </source>
</evidence>
<reference evidence="7" key="1">
    <citation type="journal article" date="2020" name="mSystems">
        <title>Genome- and Community-Level Interaction Insights into Carbon Utilization and Element Cycling Functions of Hydrothermarchaeota in Hydrothermal Sediment.</title>
        <authorList>
            <person name="Zhou Z."/>
            <person name="Liu Y."/>
            <person name="Xu W."/>
            <person name="Pan J."/>
            <person name="Luo Z.H."/>
            <person name="Li M."/>
        </authorList>
    </citation>
    <scope>NUCLEOTIDE SEQUENCE [LARGE SCALE GENOMIC DNA]</scope>
    <source>
        <strain evidence="7">SpSt-767</strain>
    </source>
</reference>
<dbReference type="Gene3D" id="3.40.1700.10">
    <property type="entry name" value="DNA integrity scanning protein, DisA, N-terminal domain"/>
    <property type="match status" value="1"/>
</dbReference>
<keyword evidence="4" id="KW-0547">Nucleotide-binding</keyword>
<gene>
    <name evidence="7" type="ORF">ENV52_08285</name>
</gene>
<dbReference type="PANTHER" id="PTHR34185:SF1">
    <property type="entry name" value="DIADENYLATE CYCLASE"/>
    <property type="match status" value="1"/>
</dbReference>
<comment type="catalytic activity">
    <reaction evidence="1">
        <text>2 ATP = 3',3'-c-di-AMP + 2 diphosphate</text>
        <dbReference type="Rhea" id="RHEA:35655"/>
        <dbReference type="ChEBI" id="CHEBI:30616"/>
        <dbReference type="ChEBI" id="CHEBI:33019"/>
        <dbReference type="ChEBI" id="CHEBI:71500"/>
        <dbReference type="EC" id="2.7.7.85"/>
    </reaction>
</comment>
<organism evidence="7">
    <name type="scientific">Desulfobacca acetoxidans</name>
    <dbReference type="NCBI Taxonomy" id="60893"/>
    <lineage>
        <taxon>Bacteria</taxon>
        <taxon>Pseudomonadati</taxon>
        <taxon>Thermodesulfobacteriota</taxon>
        <taxon>Desulfobaccia</taxon>
        <taxon>Desulfobaccales</taxon>
        <taxon>Desulfobaccaceae</taxon>
        <taxon>Desulfobacca</taxon>
    </lineage>
</organism>
<evidence type="ECO:0000256" key="3">
    <source>
        <dbReference type="ARBA" id="ARBA00022695"/>
    </source>
</evidence>
<dbReference type="AlphaFoldDB" id="A0A7V6A3T5"/>
<evidence type="ECO:0000256" key="4">
    <source>
        <dbReference type="ARBA" id="ARBA00022741"/>
    </source>
</evidence>
<dbReference type="EMBL" id="DTGR01000135">
    <property type="protein sequence ID" value="HHS29682.1"/>
    <property type="molecule type" value="Genomic_DNA"/>
</dbReference>
<dbReference type="GO" id="GO:0004016">
    <property type="term" value="F:adenylate cyclase activity"/>
    <property type="evidence" value="ECO:0007669"/>
    <property type="project" value="TreeGrafter"/>
</dbReference>
<dbReference type="PROSITE" id="PS51794">
    <property type="entry name" value="DAC"/>
    <property type="match status" value="1"/>
</dbReference>
<dbReference type="Pfam" id="PF02457">
    <property type="entry name" value="DAC"/>
    <property type="match status" value="1"/>
</dbReference>
<protein>
    <recommendedName>
        <fullName evidence="6">DAC domain-containing protein</fullName>
    </recommendedName>
</protein>
<keyword evidence="5" id="KW-0067">ATP-binding</keyword>
<dbReference type="PANTHER" id="PTHR34185">
    <property type="entry name" value="DIADENYLATE CYCLASE"/>
    <property type="match status" value="1"/>
</dbReference>
<keyword evidence="2" id="KW-0808">Transferase</keyword>